<accession>A0A387G8J7</accession>
<proteinExistence type="predicted"/>
<evidence type="ECO:0000313" key="2">
    <source>
        <dbReference type="EMBL" id="AYG63776.1"/>
    </source>
</evidence>
<gene>
    <name evidence="2" type="ORF">CCGE525_28410</name>
</gene>
<keyword evidence="1" id="KW-0732">Signal</keyword>
<sequence>MKFCLGFLLMFLGAVTVGGPLQAADLTPLLNPESKPIATQSGWTFTFTPYFWAAGMKGDIAQFGLPEVHVDADFSDIFNVLDFGIMAAGEARYDRYSIFGDIIYVKLSEDATTPRGIFANNIEVTSKTFMGLLGGGYAVIDGPAGHLDLVGGAKVWSVDTNIAFNGGLLGGVSRDDSATWVDAVAGVRGDYFFTPHIYLTGWGLVGGGGADIDWDVAAGLGYKFNNTISAVAGYRALGVDYSHDGFVFNVVQQGPILGLTIHF</sequence>
<evidence type="ECO:0008006" key="4">
    <source>
        <dbReference type="Google" id="ProtNLM"/>
    </source>
</evidence>
<dbReference type="Proteomes" id="UP000282195">
    <property type="component" value="Plasmid pRCCGE525c"/>
</dbReference>
<keyword evidence="3" id="KW-1185">Reference proteome</keyword>
<geneLocation type="plasmid" evidence="3">
    <name>prccge525c</name>
</geneLocation>
<dbReference type="AlphaFoldDB" id="A0A387G8J7"/>
<dbReference type="EMBL" id="CP032695">
    <property type="protein sequence ID" value="AYG63776.1"/>
    <property type="molecule type" value="Genomic_DNA"/>
</dbReference>
<feature type="signal peptide" evidence="1">
    <location>
        <begin position="1"/>
        <end position="23"/>
    </location>
</feature>
<name>A0A387G8J7_9HYPH</name>
<feature type="chain" id="PRO_5017297603" description="Porin family protein" evidence="1">
    <location>
        <begin position="24"/>
        <end position="263"/>
    </location>
</feature>
<evidence type="ECO:0000313" key="3">
    <source>
        <dbReference type="Proteomes" id="UP000282195"/>
    </source>
</evidence>
<dbReference type="OrthoDB" id="6555107at2"/>
<evidence type="ECO:0000256" key="1">
    <source>
        <dbReference type="SAM" id="SignalP"/>
    </source>
</evidence>
<organism evidence="2 3">
    <name type="scientific">Rhizobium jaguaris</name>
    <dbReference type="NCBI Taxonomy" id="1312183"/>
    <lineage>
        <taxon>Bacteria</taxon>
        <taxon>Pseudomonadati</taxon>
        <taxon>Pseudomonadota</taxon>
        <taxon>Alphaproteobacteria</taxon>
        <taxon>Hyphomicrobiales</taxon>
        <taxon>Rhizobiaceae</taxon>
        <taxon>Rhizobium/Agrobacterium group</taxon>
        <taxon>Rhizobium</taxon>
    </lineage>
</organism>
<keyword evidence="2" id="KW-0614">Plasmid</keyword>
<dbReference type="KEGG" id="rjg:CCGE525_28410"/>
<protein>
    <recommendedName>
        <fullName evidence="4">Porin family protein</fullName>
    </recommendedName>
</protein>
<reference evidence="2 3" key="1">
    <citation type="submission" date="2018-10" db="EMBL/GenBank/DDBJ databases">
        <title>Rhizobium etli, R. leguminosarum and a new Rhizobium genospecies from Phaseolus dumosus.</title>
        <authorList>
            <person name="Ramirez-Puebla S.T."/>
            <person name="Rogel-Hernandez M.A."/>
            <person name="Guerrero G."/>
            <person name="Ormeno-Orrillo E."/>
            <person name="Martinez-Romero J.C."/>
            <person name="Negrete-Yankelevich S."/>
            <person name="Martinez-Romero E."/>
        </authorList>
    </citation>
    <scope>NUCLEOTIDE SEQUENCE [LARGE SCALE GENOMIC DNA]</scope>
    <source>
        <strain evidence="2 3">CCGE525</strain>
        <plasmid evidence="3">prccge525c</plasmid>
    </source>
</reference>